<dbReference type="AlphaFoldDB" id="Q5P4S2"/>
<feature type="compositionally biased region" description="Basic and acidic residues" evidence="1">
    <location>
        <begin position="1"/>
        <end position="13"/>
    </location>
</feature>
<proteinExistence type="predicted"/>
<gene>
    <name evidence="2" type="ORF">ebA2788</name>
</gene>
<name>Q5P4S2_AROAE</name>
<feature type="region of interest" description="Disordered" evidence="1">
    <location>
        <begin position="1"/>
        <end position="29"/>
    </location>
</feature>
<feature type="region of interest" description="Disordered" evidence="1">
    <location>
        <begin position="139"/>
        <end position="167"/>
    </location>
</feature>
<organism evidence="2 3">
    <name type="scientific">Aromatoleum aromaticum (strain DSM 19018 / LMG 30748 / EbN1)</name>
    <name type="common">Azoarcus sp. (strain EbN1)</name>
    <dbReference type="NCBI Taxonomy" id="76114"/>
    <lineage>
        <taxon>Bacteria</taxon>
        <taxon>Pseudomonadati</taxon>
        <taxon>Pseudomonadota</taxon>
        <taxon>Betaproteobacteria</taxon>
        <taxon>Rhodocyclales</taxon>
        <taxon>Rhodocyclaceae</taxon>
        <taxon>Aromatoleum</taxon>
    </lineage>
</organism>
<protein>
    <submittedName>
        <fullName evidence="2">Uncharacterized protein</fullName>
    </submittedName>
</protein>
<dbReference type="Proteomes" id="UP000006552">
    <property type="component" value="Chromosome"/>
</dbReference>
<dbReference type="EMBL" id="CR555306">
    <property type="protein sequence ID" value="CAI07690.1"/>
    <property type="molecule type" value="Genomic_DNA"/>
</dbReference>
<feature type="compositionally biased region" description="Low complexity" evidence="1">
    <location>
        <begin position="148"/>
        <end position="157"/>
    </location>
</feature>
<feature type="compositionally biased region" description="Basic residues" evidence="1">
    <location>
        <begin position="158"/>
        <end position="167"/>
    </location>
</feature>
<accession>Q5P4S2</accession>
<reference evidence="2 3" key="1">
    <citation type="journal article" date="2005" name="Arch. Microbiol.">
        <title>The genome sequence of an anaerobic aromatic-degrading denitrifying bacterium, strain EbN1.</title>
        <authorList>
            <person name="Rabus R."/>
            <person name="Kube M."/>
            <person name="Heider J."/>
            <person name="Beck A."/>
            <person name="Heitmann K."/>
            <person name="Widdel F."/>
            <person name="Reinhardt R."/>
        </authorList>
    </citation>
    <scope>NUCLEOTIDE SEQUENCE [LARGE SCALE GENOMIC DNA]</scope>
    <source>
        <strain evidence="2 3">EbN1</strain>
    </source>
</reference>
<evidence type="ECO:0000313" key="2">
    <source>
        <dbReference type="EMBL" id="CAI07690.1"/>
    </source>
</evidence>
<dbReference type="KEGG" id="eba:ebA2788"/>
<dbReference type="STRING" id="76114.ebA2788"/>
<dbReference type="HOGENOM" id="CLU_1591213_0_0_4"/>
<evidence type="ECO:0000256" key="1">
    <source>
        <dbReference type="SAM" id="MobiDB-lite"/>
    </source>
</evidence>
<evidence type="ECO:0000313" key="3">
    <source>
        <dbReference type="Proteomes" id="UP000006552"/>
    </source>
</evidence>
<sequence length="167" mass="18389">MRREMGGKGDHASNRFRRPTACSSRLRAARGSASRVRTSCRCRASICRMNPSFRGSHSSSTTSTLPVQTITDRSILRCRIRSIRSSPPIAGIGCAAFRKDSSSSTMSAVCTPIMQQSLRRGSQRRGQVQAIPRIEGGIFTEYPPVPGTATRETAPRAARTRQRRKVH</sequence>
<keyword evidence="3" id="KW-1185">Reference proteome</keyword>